<dbReference type="InParanoid" id="A0A1W4XQD7"/>
<dbReference type="SMART" id="SM01057">
    <property type="entry name" value="Carb_anhydrase"/>
    <property type="match status" value="1"/>
</dbReference>
<dbReference type="PANTHER" id="PTHR18952:SF114">
    <property type="entry name" value="CARBONIC ANHYDRASE 3, ISOFORM A"/>
    <property type="match status" value="1"/>
</dbReference>
<dbReference type="PANTHER" id="PTHR18952">
    <property type="entry name" value="CARBONIC ANHYDRASE"/>
    <property type="match status" value="1"/>
</dbReference>
<comment type="similarity">
    <text evidence="1">Belongs to the alpha-carbonic anhydrase family.</text>
</comment>
<dbReference type="GeneID" id="108743882"/>
<feature type="domain" description="Alpha-carbonic anhydrase" evidence="2">
    <location>
        <begin position="34"/>
        <end position="287"/>
    </location>
</feature>
<evidence type="ECO:0000259" key="2">
    <source>
        <dbReference type="PROSITE" id="PS51144"/>
    </source>
</evidence>
<reference evidence="4" key="1">
    <citation type="submission" date="2025-08" db="UniProtKB">
        <authorList>
            <consortium name="RefSeq"/>
        </authorList>
    </citation>
    <scope>IDENTIFICATION</scope>
</reference>
<dbReference type="InterPro" id="IPR036398">
    <property type="entry name" value="CA_dom_sf"/>
</dbReference>
<dbReference type="OrthoDB" id="429145at2759"/>
<dbReference type="CDD" id="cd00326">
    <property type="entry name" value="alpha_CA"/>
    <property type="match status" value="1"/>
</dbReference>
<name>A0A1W4XQD7_AGRPL</name>
<dbReference type="InterPro" id="IPR001148">
    <property type="entry name" value="CA_dom"/>
</dbReference>
<keyword evidence="3" id="KW-1185">Reference proteome</keyword>
<dbReference type="Gene3D" id="3.10.200.10">
    <property type="entry name" value="Alpha carbonic anhydrase"/>
    <property type="match status" value="1"/>
</dbReference>
<gene>
    <name evidence="4" type="primary">LOC108743882</name>
</gene>
<dbReference type="KEGG" id="apln:108743882"/>
<dbReference type="GO" id="GO:0005737">
    <property type="term" value="C:cytoplasm"/>
    <property type="evidence" value="ECO:0007669"/>
    <property type="project" value="TreeGrafter"/>
</dbReference>
<proteinExistence type="inferred from homology"/>
<protein>
    <submittedName>
        <fullName evidence="4">Carbonic anhydrase 2</fullName>
    </submittedName>
</protein>
<dbReference type="STRING" id="224129.A0A1W4XQD7"/>
<dbReference type="GO" id="GO:0008270">
    <property type="term" value="F:zinc ion binding"/>
    <property type="evidence" value="ECO:0007669"/>
    <property type="project" value="InterPro"/>
</dbReference>
<dbReference type="Pfam" id="PF00194">
    <property type="entry name" value="Carb_anhydrase"/>
    <property type="match status" value="1"/>
</dbReference>
<dbReference type="PROSITE" id="PS51144">
    <property type="entry name" value="ALPHA_CA_2"/>
    <property type="match status" value="1"/>
</dbReference>
<dbReference type="RefSeq" id="XP_018334982.1">
    <property type="nucleotide sequence ID" value="XM_018479480.1"/>
</dbReference>
<organism evidence="3 4">
    <name type="scientific">Agrilus planipennis</name>
    <name type="common">Emerald ash borer</name>
    <name type="synonym">Agrilus marcopoli</name>
    <dbReference type="NCBI Taxonomy" id="224129"/>
    <lineage>
        <taxon>Eukaryota</taxon>
        <taxon>Metazoa</taxon>
        <taxon>Ecdysozoa</taxon>
        <taxon>Arthropoda</taxon>
        <taxon>Hexapoda</taxon>
        <taxon>Insecta</taxon>
        <taxon>Pterygota</taxon>
        <taxon>Neoptera</taxon>
        <taxon>Endopterygota</taxon>
        <taxon>Coleoptera</taxon>
        <taxon>Polyphaga</taxon>
        <taxon>Elateriformia</taxon>
        <taxon>Buprestoidea</taxon>
        <taxon>Buprestidae</taxon>
        <taxon>Agrilinae</taxon>
        <taxon>Agrilus</taxon>
    </lineage>
</organism>
<accession>A0A1W4XQD7</accession>
<dbReference type="Proteomes" id="UP000192223">
    <property type="component" value="Unplaced"/>
</dbReference>
<dbReference type="InterPro" id="IPR023561">
    <property type="entry name" value="Carbonic_anhydrase_a-class"/>
</dbReference>
<dbReference type="GO" id="GO:0004089">
    <property type="term" value="F:carbonate dehydratase activity"/>
    <property type="evidence" value="ECO:0007669"/>
    <property type="project" value="InterPro"/>
</dbReference>
<evidence type="ECO:0000313" key="4">
    <source>
        <dbReference type="RefSeq" id="XP_018334982.1"/>
    </source>
</evidence>
<sequence>MDQPTAACVTGLTRNSCLCAEDVDVRFAQEDQRKKYNVDANIIVEKWRLHKVQSPIELKHEESNECDHFEPLEFHGHWDVAGSGNLFNNGFTATLTFYDRELPVLKGGPLLNDNFVFEQLHFHWSDDDHSGCEHIFEGRAYSMEAHAVHYNQKYNSFKEAVDKHDGLAVVAFFLQATDDSKNELFEKMCEATKKIDKVNSKTQIPPDCLLWFKEQANCKGYYTYQGSLTTAPFCESVTWIIYPTPIAISREQVSTFRNLKSTPCEKTIVKNVRPIQIPEKNWIFIMYDRTGEAEIDRNVELRKKF</sequence>
<evidence type="ECO:0000313" key="3">
    <source>
        <dbReference type="Proteomes" id="UP000192223"/>
    </source>
</evidence>
<evidence type="ECO:0000256" key="1">
    <source>
        <dbReference type="ARBA" id="ARBA00010718"/>
    </source>
</evidence>
<dbReference type="SUPFAM" id="SSF51069">
    <property type="entry name" value="Carbonic anhydrase"/>
    <property type="match status" value="1"/>
</dbReference>
<dbReference type="AlphaFoldDB" id="A0A1W4XQD7"/>
<dbReference type="FunCoup" id="A0A1W4XQD7">
    <property type="interactions" value="132"/>
</dbReference>
<dbReference type="CTD" id="31804"/>